<keyword evidence="3 7" id="KW-0378">Hydrolase</keyword>
<keyword evidence="5" id="KW-1133">Transmembrane helix</keyword>
<comment type="similarity">
    <text evidence="1">Belongs to the peptidase S1C family.</text>
</comment>
<evidence type="ECO:0000256" key="4">
    <source>
        <dbReference type="SAM" id="MobiDB-lite"/>
    </source>
</evidence>
<dbReference type="EMBL" id="PRLM01000006">
    <property type="protein sequence ID" value="RYC74391.1"/>
    <property type="molecule type" value="Genomic_DNA"/>
</dbReference>
<evidence type="ECO:0000256" key="2">
    <source>
        <dbReference type="ARBA" id="ARBA00022670"/>
    </source>
</evidence>
<reference evidence="7 8" key="2">
    <citation type="journal article" date="2020" name="Cell Rep.">
        <title>Acquisition and Adaptation of Ultra-small Parasitic Reduced Genome Bacteria to Mammalian Hosts.</title>
        <authorList>
            <person name="McLean J.S."/>
            <person name="Bor B."/>
            <person name="Kerns K.A."/>
            <person name="Liu Q."/>
            <person name="To T.T."/>
            <person name="Solden L."/>
            <person name="Hendrickson E.L."/>
            <person name="Wrighton K."/>
            <person name="Shi W."/>
            <person name="He X."/>
        </authorList>
    </citation>
    <scope>NUCLEOTIDE SEQUENCE [LARGE SCALE GENOMIC DNA]</scope>
    <source>
        <strain evidence="7 8">TM7_G3_2_Rum_HOT_351B</strain>
    </source>
</reference>
<dbReference type="Gene3D" id="2.40.10.10">
    <property type="entry name" value="Trypsin-like serine proteases"/>
    <property type="match status" value="2"/>
</dbReference>
<dbReference type="Pfam" id="PF13365">
    <property type="entry name" value="Trypsin_2"/>
    <property type="match status" value="1"/>
</dbReference>
<evidence type="ECO:0000256" key="3">
    <source>
        <dbReference type="ARBA" id="ARBA00022801"/>
    </source>
</evidence>
<dbReference type="InterPro" id="IPR001940">
    <property type="entry name" value="Peptidase_S1C"/>
</dbReference>
<sequence>MKNDQKGEISEAENKVLENNGGEEVKQAPSEVPREIDIEPKKCSGKCSGGAAMAISIVALALGAGGLGLGIMAYQKSSTPLTFLNSGVDGNSANFVEGSIAEIAERVSASVVSIVTSTKTTNFFGQDYESAAAGTGIIVTSDGYILTNKHVINGATSISVVLDDGTSYEDVELVATDPLNDVAFLKIKDVSDLTAATLGDSKTLSVGQQVMAIGNALGQYQNTVTVGVVSGLGRSITASDGTGYSTETLSDMIQTDAAINSGNSGGPLVNAAGEVIGINTAVSSSAENMGFAIPISSVKGMLAQLIETGSAERTYLGVYAAEITPEIAKAYNLPVNSGAYLYSSSTYSAIVKDGPAAKAGLKDKDIITAVNGVKVGEAGTLTDLIGEYKPGDTVQLTVIREGNEIAVNVTLEGYKK</sequence>
<dbReference type="PANTHER" id="PTHR43343">
    <property type="entry name" value="PEPTIDASE S12"/>
    <property type="match status" value="1"/>
</dbReference>
<dbReference type="PANTHER" id="PTHR43343:SF3">
    <property type="entry name" value="PROTEASE DO-LIKE 8, CHLOROPLASTIC"/>
    <property type="match status" value="1"/>
</dbReference>
<dbReference type="PRINTS" id="PR00834">
    <property type="entry name" value="PROTEASES2C"/>
</dbReference>
<proteinExistence type="inferred from homology"/>
<feature type="compositionally biased region" description="Basic and acidic residues" evidence="4">
    <location>
        <begin position="1"/>
        <end position="16"/>
    </location>
</feature>
<dbReference type="Pfam" id="PF13180">
    <property type="entry name" value="PDZ_2"/>
    <property type="match status" value="1"/>
</dbReference>
<evidence type="ECO:0000259" key="6">
    <source>
        <dbReference type="SMART" id="SM00228"/>
    </source>
</evidence>
<dbReference type="RefSeq" id="WP_129735129.1">
    <property type="nucleotide sequence ID" value="NZ_PRLM01000006.1"/>
</dbReference>
<dbReference type="Proteomes" id="UP001191019">
    <property type="component" value="Unassembled WGS sequence"/>
</dbReference>
<reference evidence="7 8" key="1">
    <citation type="journal article" date="2018" name="bioRxiv">
        <title>Evidence of independent acquisition and adaption of ultra-small bacteria to human hosts across the highly diverse yet reduced genomes of the phylum Saccharibacteria.</title>
        <authorList>
            <person name="McLean J.S."/>
            <person name="Bor B."/>
            <person name="To T.T."/>
            <person name="Liu Q."/>
            <person name="Kearns K.A."/>
            <person name="Solden L.M."/>
            <person name="Wrighton K.C."/>
            <person name="He X."/>
            <person name="Shi W."/>
        </authorList>
    </citation>
    <scope>NUCLEOTIDE SEQUENCE [LARGE SCALE GENOMIC DNA]</scope>
    <source>
        <strain evidence="7 8">TM7_G3_2_Rum_HOT_351B</strain>
    </source>
</reference>
<protein>
    <submittedName>
        <fullName evidence="7">Periplasmic pH-dependent serine endoprotease DegQ</fullName>
        <ecNumber evidence="7">3.4.21.107</ecNumber>
    </submittedName>
</protein>
<dbReference type="EC" id="3.4.21.107" evidence="7"/>
<dbReference type="SMART" id="SM00228">
    <property type="entry name" value="PDZ"/>
    <property type="match status" value="1"/>
</dbReference>
<gene>
    <name evidence="7" type="primary">degQ</name>
    <name evidence="7" type="ORF">G3RUM_00543</name>
</gene>
<dbReference type="InterPro" id="IPR036034">
    <property type="entry name" value="PDZ_sf"/>
</dbReference>
<evidence type="ECO:0000256" key="1">
    <source>
        <dbReference type="ARBA" id="ARBA00010541"/>
    </source>
</evidence>
<dbReference type="InterPro" id="IPR043504">
    <property type="entry name" value="Peptidase_S1_PA_chymotrypsin"/>
</dbReference>
<name>A0ABY0FKX6_9BACT</name>
<feature type="transmembrane region" description="Helical" evidence="5">
    <location>
        <begin position="51"/>
        <end position="74"/>
    </location>
</feature>
<evidence type="ECO:0000256" key="5">
    <source>
        <dbReference type="SAM" id="Phobius"/>
    </source>
</evidence>
<evidence type="ECO:0000313" key="7">
    <source>
        <dbReference type="EMBL" id="RYC74391.1"/>
    </source>
</evidence>
<dbReference type="InterPro" id="IPR009003">
    <property type="entry name" value="Peptidase_S1_PA"/>
</dbReference>
<dbReference type="InterPro" id="IPR001478">
    <property type="entry name" value="PDZ"/>
</dbReference>
<accession>A0ABY0FKX6</accession>
<keyword evidence="8" id="KW-1185">Reference proteome</keyword>
<keyword evidence="2" id="KW-0645">Protease</keyword>
<keyword evidence="5" id="KW-0472">Membrane</keyword>
<dbReference type="InterPro" id="IPR051201">
    <property type="entry name" value="Chloro_Bact_Ser_Proteases"/>
</dbReference>
<dbReference type="Gene3D" id="2.30.42.10">
    <property type="match status" value="1"/>
</dbReference>
<dbReference type="SUPFAM" id="SSF50156">
    <property type="entry name" value="PDZ domain-like"/>
    <property type="match status" value="1"/>
</dbReference>
<dbReference type="SUPFAM" id="SSF50494">
    <property type="entry name" value="Trypsin-like serine proteases"/>
    <property type="match status" value="1"/>
</dbReference>
<dbReference type="GO" id="GO:0016787">
    <property type="term" value="F:hydrolase activity"/>
    <property type="evidence" value="ECO:0007669"/>
    <property type="project" value="UniProtKB-KW"/>
</dbReference>
<evidence type="ECO:0000313" key="8">
    <source>
        <dbReference type="Proteomes" id="UP001191019"/>
    </source>
</evidence>
<feature type="region of interest" description="Disordered" evidence="4">
    <location>
        <begin position="1"/>
        <end position="33"/>
    </location>
</feature>
<keyword evidence="5" id="KW-0812">Transmembrane</keyword>
<organism evidence="7 8">
    <name type="scientific">Candidatus Nanosyncoccus alces</name>
    <dbReference type="NCBI Taxonomy" id="2171997"/>
    <lineage>
        <taxon>Bacteria</taxon>
        <taxon>Candidatus Saccharimonadota</taxon>
        <taxon>Candidatus Nanosyncoccalia</taxon>
        <taxon>Candidatus Nanosyncoccales</taxon>
        <taxon>Candidatus Nanosyncoccaceae</taxon>
        <taxon>Candidatus Nanosyncoccus</taxon>
    </lineage>
</organism>
<comment type="caution">
    <text evidence="7">The sequence shown here is derived from an EMBL/GenBank/DDBJ whole genome shotgun (WGS) entry which is preliminary data.</text>
</comment>
<feature type="domain" description="PDZ" evidence="6">
    <location>
        <begin position="314"/>
        <end position="402"/>
    </location>
</feature>